<name>A0A430AQ46_9ENTE</name>
<sequence length="229" mass="25739">MENLAIFTVLNYPSQEEFFKILDVLESRKVGYVEIGIPVTNPYVDGELIQQAHQAVIKDGLTKEMVEDALKTIKERYSFKVILMTYKEGVELFDIAKLSHSLYDGIICVDQTLDPTIFNQPVYIYNEDVSTEVVTNYLQSDSLFNYVMSGRGKTGTFDAVPTEYIETIKRIKTVKPEDKNFIGFGIKAKEDILEVLKNGADGAIIGTEFLKIHGKDGIVGIETYLDSLA</sequence>
<dbReference type="GO" id="GO:0005829">
    <property type="term" value="C:cytosol"/>
    <property type="evidence" value="ECO:0007669"/>
    <property type="project" value="TreeGrafter"/>
</dbReference>
<dbReference type="EMBL" id="NGKB01000019">
    <property type="protein sequence ID" value="RSU10186.1"/>
    <property type="molecule type" value="Genomic_DNA"/>
</dbReference>
<dbReference type="SUPFAM" id="SSF51366">
    <property type="entry name" value="Ribulose-phoshate binding barrel"/>
    <property type="match status" value="1"/>
</dbReference>
<evidence type="ECO:0000256" key="4">
    <source>
        <dbReference type="ARBA" id="ARBA00022605"/>
    </source>
</evidence>
<evidence type="ECO:0000256" key="3">
    <source>
        <dbReference type="ARBA" id="ARBA00012043"/>
    </source>
</evidence>
<protein>
    <recommendedName>
        <fullName evidence="3">tryptophan synthase</fullName>
        <ecNumber evidence="3">4.2.1.20</ecNumber>
    </recommendedName>
</protein>
<reference evidence="9 10" key="1">
    <citation type="submission" date="2017-05" db="EMBL/GenBank/DDBJ databases">
        <title>Vagococcus spp. assemblies.</title>
        <authorList>
            <person name="Gulvik C.A."/>
        </authorList>
    </citation>
    <scope>NUCLEOTIDE SEQUENCE [LARGE SCALE GENOMIC DNA]</scope>
    <source>
        <strain evidence="9 10">SS1714</strain>
    </source>
</reference>
<evidence type="ECO:0000313" key="9">
    <source>
        <dbReference type="EMBL" id="RSU10186.1"/>
    </source>
</evidence>
<evidence type="ECO:0000256" key="6">
    <source>
        <dbReference type="ARBA" id="ARBA00023141"/>
    </source>
</evidence>
<dbReference type="PANTHER" id="PTHR43406">
    <property type="entry name" value="TRYPTOPHAN SYNTHASE, ALPHA CHAIN"/>
    <property type="match status" value="1"/>
</dbReference>
<comment type="subunit">
    <text evidence="2">Tetramer of two alpha and two beta chains.</text>
</comment>
<dbReference type="EC" id="4.2.1.20" evidence="3"/>
<evidence type="ECO:0000256" key="1">
    <source>
        <dbReference type="ARBA" id="ARBA00004733"/>
    </source>
</evidence>
<evidence type="ECO:0000313" key="10">
    <source>
        <dbReference type="Proteomes" id="UP000288028"/>
    </source>
</evidence>
<keyword evidence="4" id="KW-0028">Amino-acid biosynthesis</keyword>
<dbReference type="Gene3D" id="3.20.20.70">
    <property type="entry name" value="Aldolase class I"/>
    <property type="match status" value="1"/>
</dbReference>
<dbReference type="AlphaFoldDB" id="A0A430AQ46"/>
<evidence type="ECO:0000256" key="8">
    <source>
        <dbReference type="ARBA" id="ARBA00049047"/>
    </source>
</evidence>
<evidence type="ECO:0000256" key="7">
    <source>
        <dbReference type="ARBA" id="ARBA00023239"/>
    </source>
</evidence>
<keyword evidence="7" id="KW-0456">Lyase</keyword>
<dbReference type="RefSeq" id="WP_126796254.1">
    <property type="nucleotide sequence ID" value="NZ_CP060720.1"/>
</dbReference>
<dbReference type="InterPro" id="IPR011060">
    <property type="entry name" value="RibuloseP-bd_barrel"/>
</dbReference>
<gene>
    <name evidence="9" type="ORF">CBF28_13905</name>
</gene>
<dbReference type="Pfam" id="PF00290">
    <property type="entry name" value="Trp_syntA"/>
    <property type="match status" value="1"/>
</dbReference>
<dbReference type="GeneID" id="95581531"/>
<dbReference type="InterPro" id="IPR002028">
    <property type="entry name" value="Trp_synthase_suA"/>
</dbReference>
<proteinExistence type="predicted"/>
<keyword evidence="10" id="KW-1185">Reference proteome</keyword>
<comment type="caution">
    <text evidence="9">The sequence shown here is derived from an EMBL/GenBank/DDBJ whole genome shotgun (WGS) entry which is preliminary data.</text>
</comment>
<dbReference type="GO" id="GO:0004834">
    <property type="term" value="F:tryptophan synthase activity"/>
    <property type="evidence" value="ECO:0007669"/>
    <property type="project" value="UniProtKB-EC"/>
</dbReference>
<comment type="pathway">
    <text evidence="1">Amino-acid biosynthesis; L-tryptophan biosynthesis; L-tryptophan from chorismate: step 5/5.</text>
</comment>
<evidence type="ECO:0000256" key="2">
    <source>
        <dbReference type="ARBA" id="ARBA00011270"/>
    </source>
</evidence>
<keyword evidence="6" id="KW-0057">Aromatic amino acid biosynthesis</keyword>
<accession>A0A430AQ46</accession>
<dbReference type="Proteomes" id="UP000288028">
    <property type="component" value="Unassembled WGS sequence"/>
</dbReference>
<keyword evidence="5" id="KW-0822">Tryptophan biosynthesis</keyword>
<dbReference type="OrthoDB" id="9804578at2"/>
<dbReference type="InterPro" id="IPR013785">
    <property type="entry name" value="Aldolase_TIM"/>
</dbReference>
<dbReference type="PANTHER" id="PTHR43406:SF1">
    <property type="entry name" value="TRYPTOPHAN SYNTHASE ALPHA CHAIN, CHLOROPLASTIC"/>
    <property type="match status" value="1"/>
</dbReference>
<comment type="catalytic activity">
    <reaction evidence="8">
        <text>(1S,2R)-1-C-(indol-3-yl)glycerol 3-phosphate + L-serine = D-glyceraldehyde 3-phosphate + L-tryptophan + H2O</text>
        <dbReference type="Rhea" id="RHEA:10532"/>
        <dbReference type="ChEBI" id="CHEBI:15377"/>
        <dbReference type="ChEBI" id="CHEBI:33384"/>
        <dbReference type="ChEBI" id="CHEBI:57912"/>
        <dbReference type="ChEBI" id="CHEBI:58866"/>
        <dbReference type="ChEBI" id="CHEBI:59776"/>
        <dbReference type="EC" id="4.2.1.20"/>
    </reaction>
</comment>
<organism evidence="9 10">
    <name type="scientific">Vagococcus carniphilus</name>
    <dbReference type="NCBI Taxonomy" id="218144"/>
    <lineage>
        <taxon>Bacteria</taxon>
        <taxon>Bacillati</taxon>
        <taxon>Bacillota</taxon>
        <taxon>Bacilli</taxon>
        <taxon>Lactobacillales</taxon>
        <taxon>Enterococcaceae</taxon>
        <taxon>Vagococcus</taxon>
    </lineage>
</organism>
<dbReference type="UniPathway" id="UPA00035">
    <property type="reaction ID" value="UER00044"/>
</dbReference>
<evidence type="ECO:0000256" key="5">
    <source>
        <dbReference type="ARBA" id="ARBA00022822"/>
    </source>
</evidence>